<sequence length="390" mass="42392">MLLVVAPCCGTLLCHPAAIHVPDRAAHLPRRVGRQEHGQRAQLVGCHELARGLLFQHQLALGLLDRDAFLLRAGFDLLLHQRRQHPARADRVGGHAGLRGFQRGHLGQADDAVLGCHIGRFLRRRHQPVRRGHVDDAAPVLLAHAGQREARGVEGGSQVDGDDRVPALDGKVLDRRHMLDAGIVDQDVGAAEVGLRIAHHVLDLCRLAHVRAVVADLDALAGLRDLVLCGVHITKAIDDDIGALSRQRLCDAEPDTAGRAGHQSGLAVEHVSLRREKFHRKERAARVAGTAWSGTATHRYRSFRIDVWARAVAQTVCCGIVPGAAYNPVLLNHRQRRFFAVPAGSVRESRCLPVRASVLSSASVRRACTAWPTTNGGIPRILACWCARTG</sequence>
<accession>A0A976BFN4</accession>
<comment type="caution">
    <text evidence="1">The sequence shown here is derived from an EMBL/GenBank/DDBJ whole genome shotgun (WGS) entry which is preliminary data.</text>
</comment>
<evidence type="ECO:0000313" key="1">
    <source>
        <dbReference type="EMBL" id="SPC17321.1"/>
    </source>
</evidence>
<protein>
    <submittedName>
        <fullName evidence="1">Uncharacterized protein</fullName>
    </submittedName>
</protein>
<dbReference type="EMBL" id="OGUS01000131">
    <property type="protein sequence ID" value="SPC17321.1"/>
    <property type="molecule type" value="Genomic_DNA"/>
</dbReference>
<organism evidence="1 2">
    <name type="scientific">Cupriavidus oxalaticus</name>
    <dbReference type="NCBI Taxonomy" id="96344"/>
    <lineage>
        <taxon>Bacteria</taxon>
        <taxon>Pseudomonadati</taxon>
        <taxon>Pseudomonadota</taxon>
        <taxon>Betaproteobacteria</taxon>
        <taxon>Burkholderiales</taxon>
        <taxon>Burkholderiaceae</taxon>
        <taxon>Cupriavidus</taxon>
    </lineage>
</organism>
<dbReference type="Proteomes" id="UP000256862">
    <property type="component" value="Chromosome CO2235"/>
</dbReference>
<gene>
    <name evidence="1" type="ORF">CO2235_90195</name>
</gene>
<dbReference type="AlphaFoldDB" id="A0A976BFN4"/>
<proteinExistence type="predicted"/>
<reference evidence="1 2" key="1">
    <citation type="submission" date="2018-01" db="EMBL/GenBank/DDBJ databases">
        <authorList>
            <person name="Clerissi C."/>
        </authorList>
    </citation>
    <scope>NUCLEOTIDE SEQUENCE [LARGE SCALE GENOMIC DNA]</scope>
    <source>
        <strain evidence="1">Cupriavidus oxalaticus LMG 2235</strain>
    </source>
</reference>
<evidence type="ECO:0000313" key="2">
    <source>
        <dbReference type="Proteomes" id="UP000256862"/>
    </source>
</evidence>
<name>A0A976BFN4_9BURK</name>